<comment type="caution">
    <text evidence="3">The sequence shown here is derived from an EMBL/GenBank/DDBJ whole genome shotgun (WGS) entry which is preliminary data.</text>
</comment>
<keyword evidence="4" id="KW-1185">Reference proteome</keyword>
<dbReference type="InterPro" id="IPR036397">
    <property type="entry name" value="RNaseH_sf"/>
</dbReference>
<dbReference type="InterPro" id="IPR012337">
    <property type="entry name" value="RNaseH-like_sf"/>
</dbReference>
<gene>
    <name evidence="3" type="ORF">AAG570_009077</name>
</gene>
<dbReference type="SUPFAM" id="SSF53098">
    <property type="entry name" value="Ribonuclease H-like"/>
    <property type="match status" value="1"/>
</dbReference>
<organism evidence="3 4">
    <name type="scientific">Ranatra chinensis</name>
    <dbReference type="NCBI Taxonomy" id="642074"/>
    <lineage>
        <taxon>Eukaryota</taxon>
        <taxon>Metazoa</taxon>
        <taxon>Ecdysozoa</taxon>
        <taxon>Arthropoda</taxon>
        <taxon>Hexapoda</taxon>
        <taxon>Insecta</taxon>
        <taxon>Pterygota</taxon>
        <taxon>Neoptera</taxon>
        <taxon>Paraneoptera</taxon>
        <taxon>Hemiptera</taxon>
        <taxon>Heteroptera</taxon>
        <taxon>Panheteroptera</taxon>
        <taxon>Nepomorpha</taxon>
        <taxon>Nepidae</taxon>
        <taxon>Ranatrinae</taxon>
        <taxon>Ranatra</taxon>
    </lineage>
</organism>
<dbReference type="AlphaFoldDB" id="A0ABD0YSV6"/>
<proteinExistence type="predicted"/>
<dbReference type="EMBL" id="JBFDAA010000003">
    <property type="protein sequence ID" value="KAL1139016.1"/>
    <property type="molecule type" value="Genomic_DNA"/>
</dbReference>
<feature type="non-terminal residue" evidence="3">
    <location>
        <position position="1"/>
    </location>
</feature>
<feature type="region of interest" description="Disordered" evidence="1">
    <location>
        <begin position="1"/>
        <end position="30"/>
    </location>
</feature>
<accession>A0ABD0YSV6</accession>
<feature type="domain" description="Integrase catalytic" evidence="2">
    <location>
        <begin position="57"/>
        <end position="121"/>
    </location>
</feature>
<protein>
    <recommendedName>
        <fullName evidence="2">Integrase catalytic domain-containing protein</fullName>
    </recommendedName>
</protein>
<reference evidence="3 4" key="1">
    <citation type="submission" date="2024-07" db="EMBL/GenBank/DDBJ databases">
        <title>Chromosome-level genome assembly of the water stick insect Ranatra chinensis (Heteroptera: Nepidae).</title>
        <authorList>
            <person name="Liu X."/>
        </authorList>
    </citation>
    <scope>NUCLEOTIDE SEQUENCE [LARGE SCALE GENOMIC DNA]</scope>
    <source>
        <strain evidence="3">Cailab_2021Rc</strain>
        <tissue evidence="3">Muscle</tissue>
    </source>
</reference>
<dbReference type="Gene3D" id="3.30.420.10">
    <property type="entry name" value="Ribonuclease H-like superfamily/Ribonuclease H"/>
    <property type="match status" value="1"/>
</dbReference>
<dbReference type="InterPro" id="IPR001584">
    <property type="entry name" value="Integrase_cat-core"/>
</dbReference>
<evidence type="ECO:0000313" key="3">
    <source>
        <dbReference type="EMBL" id="KAL1139016.1"/>
    </source>
</evidence>
<dbReference type="PROSITE" id="PS50994">
    <property type="entry name" value="INTEGRASE"/>
    <property type="match status" value="1"/>
</dbReference>
<name>A0ABD0YSV6_9HEMI</name>
<sequence length="223" mass="25775">LQLPFASQDREKSNRGPASFPGHSRHTKDLGAGREESLTIFWCGVSWRNSGGQVHWTTPGHSRSHGMIERLHGTLQEHLHILRIGRGMTGEEAWARALLAYNNSLHLATGYTPLELMRAWQREDSPVSIEYVCGELVDQDDRKKRDRVDRLNIKATDRWNRVQAGDYVFIKNWYRRRKTDPRFVGPFIVDTNLSRFRLKVKCVETGRVRVIHANESRPPRAQP</sequence>
<dbReference type="Proteomes" id="UP001558652">
    <property type="component" value="Unassembled WGS sequence"/>
</dbReference>
<evidence type="ECO:0000256" key="1">
    <source>
        <dbReference type="SAM" id="MobiDB-lite"/>
    </source>
</evidence>
<evidence type="ECO:0000313" key="4">
    <source>
        <dbReference type="Proteomes" id="UP001558652"/>
    </source>
</evidence>
<evidence type="ECO:0000259" key="2">
    <source>
        <dbReference type="PROSITE" id="PS50994"/>
    </source>
</evidence>